<feature type="region of interest" description="Disordered" evidence="6">
    <location>
        <begin position="2357"/>
        <end position="2376"/>
    </location>
</feature>
<feature type="transmembrane region" description="Helical" evidence="7">
    <location>
        <begin position="2098"/>
        <end position="2117"/>
    </location>
</feature>
<evidence type="ECO:0000256" key="4">
    <source>
        <dbReference type="ARBA" id="ARBA00023136"/>
    </source>
</evidence>
<dbReference type="Pfam" id="PF01094">
    <property type="entry name" value="ANF_receptor"/>
    <property type="match status" value="3"/>
</dbReference>
<feature type="domain" description="G-protein coupled receptors family 3 profile" evidence="8">
    <location>
        <begin position="2066"/>
        <end position="2280"/>
    </location>
</feature>
<keyword evidence="4 7" id="KW-0472">Membrane</keyword>
<feature type="transmembrane region" description="Helical" evidence="7">
    <location>
        <begin position="2138"/>
        <end position="2159"/>
    </location>
</feature>
<organism evidence="9 10">
    <name type="scientific">Coptotermes formosanus</name>
    <name type="common">Formosan subterranean termite</name>
    <dbReference type="NCBI Taxonomy" id="36987"/>
    <lineage>
        <taxon>Eukaryota</taxon>
        <taxon>Metazoa</taxon>
        <taxon>Ecdysozoa</taxon>
        <taxon>Arthropoda</taxon>
        <taxon>Hexapoda</taxon>
        <taxon>Insecta</taxon>
        <taxon>Pterygota</taxon>
        <taxon>Neoptera</taxon>
        <taxon>Polyneoptera</taxon>
        <taxon>Dictyoptera</taxon>
        <taxon>Blattodea</taxon>
        <taxon>Blattoidea</taxon>
        <taxon>Termitoidae</taxon>
        <taxon>Rhinotermitidae</taxon>
        <taxon>Coptotermes</taxon>
    </lineage>
</organism>
<keyword evidence="3 7" id="KW-1133">Transmembrane helix</keyword>
<dbReference type="EMBL" id="BLKM01007452">
    <property type="protein sequence ID" value="GFG30655.1"/>
    <property type="molecule type" value="Genomic_DNA"/>
</dbReference>
<feature type="transmembrane region" description="Helical" evidence="7">
    <location>
        <begin position="2026"/>
        <end position="2054"/>
    </location>
</feature>
<evidence type="ECO:0000256" key="6">
    <source>
        <dbReference type="SAM" id="MobiDB-lite"/>
    </source>
</evidence>
<evidence type="ECO:0000259" key="8">
    <source>
        <dbReference type="PROSITE" id="PS50259"/>
    </source>
</evidence>
<dbReference type="InterPro" id="IPR050726">
    <property type="entry name" value="mGluR"/>
</dbReference>
<dbReference type="GO" id="GO:0016020">
    <property type="term" value="C:membrane"/>
    <property type="evidence" value="ECO:0007669"/>
    <property type="project" value="UniProtKB-SubCell"/>
</dbReference>
<keyword evidence="2 7" id="KW-0812">Transmembrane</keyword>
<evidence type="ECO:0000256" key="1">
    <source>
        <dbReference type="ARBA" id="ARBA00004141"/>
    </source>
</evidence>
<dbReference type="InterPro" id="IPR001828">
    <property type="entry name" value="ANF_lig-bd_rcpt"/>
</dbReference>
<feature type="transmembrane region" description="Helical" evidence="7">
    <location>
        <begin position="2228"/>
        <end position="2252"/>
    </location>
</feature>
<name>A0A6L2PJ96_COPFO</name>
<protein>
    <recommendedName>
        <fullName evidence="8">G-protein coupled receptors family 3 profile domain-containing protein</fullName>
    </recommendedName>
</protein>
<dbReference type="InterPro" id="IPR028082">
    <property type="entry name" value="Peripla_BP_I"/>
</dbReference>
<evidence type="ECO:0000313" key="9">
    <source>
        <dbReference type="EMBL" id="GFG30655.1"/>
    </source>
</evidence>
<keyword evidence="5" id="KW-0325">Glycoprotein</keyword>
<dbReference type="Pfam" id="PF00003">
    <property type="entry name" value="7tm_3"/>
    <property type="match status" value="1"/>
</dbReference>
<comment type="subcellular location">
    <subcellularLocation>
        <location evidence="1">Membrane</location>
        <topology evidence="1">Multi-pass membrane protein</topology>
    </subcellularLocation>
</comment>
<dbReference type="SUPFAM" id="SSF53822">
    <property type="entry name" value="Periplasmic binding protein-like I"/>
    <property type="match status" value="4"/>
</dbReference>
<dbReference type="GO" id="GO:0004930">
    <property type="term" value="F:G protein-coupled receptor activity"/>
    <property type="evidence" value="ECO:0007669"/>
    <property type="project" value="InterPro"/>
</dbReference>
<evidence type="ECO:0000256" key="5">
    <source>
        <dbReference type="ARBA" id="ARBA00023180"/>
    </source>
</evidence>
<comment type="caution">
    <text evidence="9">The sequence shown here is derived from an EMBL/GenBank/DDBJ whole genome shotgun (WGS) entry which is preliminary data.</text>
</comment>
<dbReference type="PROSITE" id="PS50259">
    <property type="entry name" value="G_PROTEIN_RECEP_F3_4"/>
    <property type="match status" value="1"/>
</dbReference>
<feature type="transmembrane region" description="Helical" evidence="7">
    <location>
        <begin position="2066"/>
        <end position="2086"/>
    </location>
</feature>
<sequence>MQVSERGTGVFGCGLPTREGVVKFEAMKWMLSILNKRTGPNFLPDISIGIHAFDSCGRFRVAVAQLGEFLPALKGVNNTFFLPSAIKIGLLDDAGLSDDPEVQSALNELRFPVIKLDPEIMVMPTEQKAKAMIAMVKQLKWHHLVVVYGSDVYSTQIAHFVMQLAAASNEICVLSIEQYTHINRENRSSVEDIKNLNQNTVHSLLSGNNYGIPILVIMRQSSIQNFMESVKDYINQNNTHSLQMFFSNLLTHDDISLLPKQVAIVYSLAIQTNQLQSFEEYWQDRIRHIKQTNTYPSEENEWLWRYLQSQGCVYNQSDSAGPISNKECTYNIDKLKPEDDLQIALRAEDILTASQAVGLMAQALQLAWEGACFNHSRHPCPDLVTMLRQDFQNSDFTKVLQNQRSGLKLPQQNKDWLQEPDSYPNLLLVEYIRSGQRRSFINLHKLMSFSAQNELKILDNTFEPLPIEACTGCGSCLHVPHDRATAGRHLGSAGPEAQLLQPVPHSLKHNVQYPTNDYQILLPSPQNLYIAAVFAVHEGTDRDSLLQCKRDEVNLNAVRQLEAFLWALHKVNAQLLHTVGGLQLGGLLIDTCGSRVRTMMLVAGLDALNNRMKWGGDSHHVLAVVNTLPLQESRAANEILSRLNITSLSTGHTASVIDSSGGRDRYIFQVEASLSSVIDSVVDVLKYLGWNYISVVYSIGDGEFTAGYKLFQAAAVRNGICLALERGIPANMSMISHFSATGMRSELVNQLVGARARGARAVLLWTYPEHTQALMQAVGQEIAHGSLRREDVFWLVASPDGQVPQILRKFGNVLGGALIFRPHHRPVQEFLYHLHQIDRGSKENRNPWLIKYLQKGIMCNDPACKVFLETGSYLDFNTVQAVYSVGAALEAMVYQLCKNGSVTDVDGSCLNRYTRLHVQQILNEELHRSSAQRADGSVTENFRFTNLGMGNVPVEILNLRRNSRRWNRTLGDVHFDRVGLFLDNKLRSLEHILAYRDSGDEVQVTSLSSQCSAHSSCPQCRRRYETVSLTDWVTMMKPKLDNEEEASQDVVLYIAATLNVHEASRNPLECGGELSKQGIEQLEAFLWAIDQVNRNNSHLSLAAIALDTCGSIVKTSRDISNFLNYQESSLFEKLNNTDMSIVALLAGGDTELAGSVTDAVSHLGVAVLAPQAGGPPSQRKRYVPYPLQLAPSNAVRAACVLALLHHLQWHCFSVIYHQDAVEYEDMFRYVEKRAASSLQLELISGIPIPLASANVSSIIRNCLRMLRSQKAEGARVIVLLLPQERVELLFRVLKALEQEGQATPGEFTWIMFGSEENFDYSEESSGSIVLQPKAGRVPEFEHHFRSLSLSSNSWNPWFPEFWSSVFHCRGATCHSDLFPDLHSYQFMHNPLVVNTINAVLAISHALGTVRRELCPDGSMCKSMQDIARVRRRLFEVTPHMAFVGVGLNAVAFSDSGENSHAEVEVLNIHHVGNEGTPVSVGYIGASGKVQLDLTKMKSYILDNRTEIPVQALHSQCQGTYDSNSGIPHVIEIGASGTSKYKLSFLGVAPVHQEGVGHFSCGKLHPKAMMHIAALHYALSVVNYNASILPGIELGLILFDSCSRPSRAYNSIYNFLSFPKEALKAMTVGVEVQTRPSDIVAAVLLDSTAAEAVTPLLHAQNIAPVVVSLEAFAAQRIQLSSESSKESSLLRQNLIQAIMSVARATHSHSIVLIHGTAAWAELLNQQLQNYSQQHTDSLCLAGIYALHSKNTEKLIGAISSTKLMVTEDIVKTLQPGTMAILLLEDPEEIRAFLEVCQYTNGLVFLTVLQHLSINSYAGHTIFTLHEVLEFEDTISGATKEFQEWLTSNILSNGDINSVPFPATWIQEFQTLYRQDNTSHKIQLLFSKVDFMAGIQETLNSVWTITRRLHQFFSHQCGSLFETNMFSECFNFNRTNIIKRAKNFIQEELLHSSPAVKKHRSNTFSLWVGTERIATWEKGIGLMISNTMYFQNYQSYCSGINCTVCDQSGGYFSRNHHSVLYQTVQYPWAAALGGLSLFGAFLTVLTALYFLAAAALPNRNMCGGTSVLGYLILLGLLLLFTSNLSFVLTPTEATCGARRFLPGLAYTVIFAGMLLKVFTTWQLNNSAEPLMSMLTRPTGLLTMALALVMMQVLLAGGWLILLPPQIYVLASKDVPLWRCYPNGHFESHLLLSMVYVILLITATATVALLCCSASKFDVDDEKHLSYEARWILLASILVAAVFTFWGIVTVAMITPSQSDLASAVAHLLAAKILLFCLYVPKVCLYNRLHSGKSSPQTTLQHFYEISHFRPQTLKTLPAFIPSPPITNMELPQVEDDNASLDDPTQTIPSSLYPMDMFSQSSSSKDNLDDGDDELGEHCEAGTNEFTAPQSTVILVDRKEIAKHEFLSGFNDPCLFQSFQSIIQYFNIAKKLKLKCGLHKAAMLYE</sequence>
<reference evidence="10" key="1">
    <citation type="submission" date="2020-01" db="EMBL/GenBank/DDBJ databases">
        <title>Draft genome sequence of the Termite Coptotermes fromosanus.</title>
        <authorList>
            <person name="Itakura S."/>
            <person name="Yosikawa Y."/>
            <person name="Umezawa K."/>
        </authorList>
    </citation>
    <scope>NUCLEOTIDE SEQUENCE [LARGE SCALE GENOMIC DNA]</scope>
</reference>
<feature type="transmembrane region" description="Helical" evidence="7">
    <location>
        <begin position="2188"/>
        <end position="2208"/>
    </location>
</feature>
<evidence type="ECO:0000313" key="10">
    <source>
        <dbReference type="Proteomes" id="UP000502823"/>
    </source>
</evidence>
<dbReference type="Proteomes" id="UP000502823">
    <property type="component" value="Unassembled WGS sequence"/>
</dbReference>
<evidence type="ECO:0000256" key="2">
    <source>
        <dbReference type="ARBA" id="ARBA00022692"/>
    </source>
</evidence>
<evidence type="ECO:0000256" key="3">
    <source>
        <dbReference type="ARBA" id="ARBA00022989"/>
    </source>
</evidence>
<dbReference type="PANTHER" id="PTHR24060">
    <property type="entry name" value="METABOTROPIC GLUTAMATE RECEPTOR"/>
    <property type="match status" value="1"/>
</dbReference>
<dbReference type="OrthoDB" id="425344at2759"/>
<dbReference type="InterPro" id="IPR017978">
    <property type="entry name" value="GPCR_3_C"/>
</dbReference>
<keyword evidence="10" id="KW-1185">Reference proteome</keyword>
<dbReference type="InParanoid" id="A0A6L2PJ96"/>
<proteinExistence type="predicted"/>
<feature type="transmembrane region" description="Helical" evidence="7">
    <location>
        <begin position="2258"/>
        <end position="2277"/>
    </location>
</feature>
<evidence type="ECO:0000256" key="7">
    <source>
        <dbReference type="SAM" id="Phobius"/>
    </source>
</evidence>
<dbReference type="Gene3D" id="3.40.50.2300">
    <property type="match status" value="8"/>
</dbReference>
<gene>
    <name evidence="9" type="ORF">Cfor_12273</name>
</gene>
<accession>A0A6L2PJ96</accession>